<proteinExistence type="predicted"/>
<sequence length="72" mass="8160">MILSDTTLTQLTCLSVTRSTLPSAYLSRLVVHTIEMTGIRILLMKNIVSLKFMTNCQKQPTHKAEVMFFVVD</sequence>
<name>A0A0E9X3T7_ANGAN</name>
<dbReference type="AlphaFoldDB" id="A0A0E9X3T7"/>
<organism evidence="1">
    <name type="scientific">Anguilla anguilla</name>
    <name type="common">European freshwater eel</name>
    <name type="synonym">Muraena anguilla</name>
    <dbReference type="NCBI Taxonomy" id="7936"/>
    <lineage>
        <taxon>Eukaryota</taxon>
        <taxon>Metazoa</taxon>
        <taxon>Chordata</taxon>
        <taxon>Craniata</taxon>
        <taxon>Vertebrata</taxon>
        <taxon>Euteleostomi</taxon>
        <taxon>Actinopterygii</taxon>
        <taxon>Neopterygii</taxon>
        <taxon>Teleostei</taxon>
        <taxon>Anguilliformes</taxon>
        <taxon>Anguillidae</taxon>
        <taxon>Anguilla</taxon>
    </lineage>
</organism>
<reference evidence="1" key="2">
    <citation type="journal article" date="2015" name="Fish Shellfish Immunol.">
        <title>Early steps in the European eel (Anguilla anguilla)-Vibrio vulnificus interaction in the gills: Role of the RtxA13 toxin.</title>
        <authorList>
            <person name="Callol A."/>
            <person name="Pajuelo D."/>
            <person name="Ebbesson L."/>
            <person name="Teles M."/>
            <person name="MacKenzie S."/>
            <person name="Amaro C."/>
        </authorList>
    </citation>
    <scope>NUCLEOTIDE SEQUENCE</scope>
</reference>
<reference evidence="1" key="1">
    <citation type="submission" date="2014-11" db="EMBL/GenBank/DDBJ databases">
        <authorList>
            <person name="Amaro Gonzalez C."/>
        </authorList>
    </citation>
    <scope>NUCLEOTIDE SEQUENCE</scope>
</reference>
<accession>A0A0E9X3T7</accession>
<dbReference type="EMBL" id="GBXM01012234">
    <property type="protein sequence ID" value="JAH96343.1"/>
    <property type="molecule type" value="Transcribed_RNA"/>
</dbReference>
<evidence type="ECO:0000313" key="1">
    <source>
        <dbReference type="EMBL" id="JAH96343.1"/>
    </source>
</evidence>
<protein>
    <submittedName>
        <fullName evidence="1">Uncharacterized protein</fullName>
    </submittedName>
</protein>